<reference evidence="7" key="1">
    <citation type="submission" date="2022-01" db="EMBL/GenBank/DDBJ databases">
        <title>Collection of gut derived symbiotic bacterial strains cultured from healthy donors.</title>
        <authorList>
            <person name="Lin H."/>
            <person name="Kohout C."/>
            <person name="Waligurski E."/>
            <person name="Pamer E.G."/>
        </authorList>
    </citation>
    <scope>NUCLEOTIDE SEQUENCE</scope>
    <source>
        <strain evidence="7">DFI.6.55</strain>
    </source>
</reference>
<dbReference type="GO" id="GO:0009279">
    <property type="term" value="C:cell outer membrane"/>
    <property type="evidence" value="ECO:0007669"/>
    <property type="project" value="UniProtKB-SubCell"/>
</dbReference>
<dbReference type="PANTHER" id="PTHR30026:SF20">
    <property type="entry name" value="OUTER MEMBRANE PROTEIN TOLC"/>
    <property type="match status" value="1"/>
</dbReference>
<comment type="subcellular location">
    <subcellularLocation>
        <location evidence="1">Cell outer membrane</location>
    </subcellularLocation>
</comment>
<dbReference type="AlphaFoldDB" id="A0AAX1SQX3"/>
<keyword evidence="2" id="KW-1134">Transmembrane beta strand</keyword>
<accession>A0AAX1SQX3</accession>
<dbReference type="EMBL" id="JAKNGE010000001">
    <property type="protein sequence ID" value="MCG4744000.1"/>
    <property type="molecule type" value="Genomic_DNA"/>
</dbReference>
<dbReference type="PANTHER" id="PTHR30026">
    <property type="entry name" value="OUTER MEMBRANE PROTEIN TOLC"/>
    <property type="match status" value="1"/>
</dbReference>
<feature type="signal peptide" evidence="6">
    <location>
        <begin position="1"/>
        <end position="32"/>
    </location>
</feature>
<evidence type="ECO:0000256" key="2">
    <source>
        <dbReference type="ARBA" id="ARBA00022452"/>
    </source>
</evidence>
<proteinExistence type="predicted"/>
<evidence type="ECO:0000256" key="4">
    <source>
        <dbReference type="ARBA" id="ARBA00023136"/>
    </source>
</evidence>
<dbReference type="GO" id="GO:0015288">
    <property type="term" value="F:porin activity"/>
    <property type="evidence" value="ECO:0007669"/>
    <property type="project" value="TreeGrafter"/>
</dbReference>
<dbReference type="GO" id="GO:0015562">
    <property type="term" value="F:efflux transmembrane transporter activity"/>
    <property type="evidence" value="ECO:0007669"/>
    <property type="project" value="InterPro"/>
</dbReference>
<organism evidence="7 8">
    <name type="scientific">Enterocloster aldenensis</name>
    <dbReference type="NCBI Taxonomy" id="358742"/>
    <lineage>
        <taxon>Bacteria</taxon>
        <taxon>Bacillati</taxon>
        <taxon>Bacillota</taxon>
        <taxon>Clostridia</taxon>
        <taxon>Lachnospirales</taxon>
        <taxon>Lachnospiraceae</taxon>
        <taxon>Enterocloster</taxon>
    </lineage>
</organism>
<dbReference type="InterPro" id="IPR051906">
    <property type="entry name" value="TolC-like"/>
</dbReference>
<evidence type="ECO:0000256" key="5">
    <source>
        <dbReference type="ARBA" id="ARBA00023237"/>
    </source>
</evidence>
<dbReference type="GO" id="GO:1990281">
    <property type="term" value="C:efflux pump complex"/>
    <property type="evidence" value="ECO:0007669"/>
    <property type="project" value="TreeGrafter"/>
</dbReference>
<sequence>MRHIRDRKYGYRAAVILAASAIAGTTPMTAFATLASRPDENYEVAEPPAPDISKDISPEFAYSADKWASLRDNVMEYGELADLVHEYNPTVRSNRSTLSDKKNQDLTEINDKLLSDAMDLWDDASSTDTDSYMGRMTAANLDFAGNTLAQTADKNFMDAEMYKISYDQTEANLVFQAQQLMTTYKQSAYTMENLNANRALAQASYEATVARQAAGMATQTEVLTSLKNVQDIDANILSAQKSTDNVYRSLLLMLGWSADSQPEIRDIPEPDLARIGAMDPDADREQALANNYEIKSDEHKLQNLKTNEQADATKADLEDKRNQVYSSLKTQYNAVLDAKDALDAANIKLQLETVNMNAASAKAATGNISALELIQQQTSYTTAKNSVETGKMQLTLAMEKYDWIKKGLTFS</sequence>
<evidence type="ECO:0000313" key="7">
    <source>
        <dbReference type="EMBL" id="MCG4744000.1"/>
    </source>
</evidence>
<comment type="caution">
    <text evidence="7">The sequence shown here is derived from an EMBL/GenBank/DDBJ whole genome shotgun (WGS) entry which is preliminary data.</text>
</comment>
<evidence type="ECO:0000313" key="8">
    <source>
        <dbReference type="Proteomes" id="UP001299608"/>
    </source>
</evidence>
<keyword evidence="5" id="KW-0998">Cell outer membrane</keyword>
<keyword evidence="4" id="KW-0472">Membrane</keyword>
<protein>
    <submittedName>
        <fullName evidence="7">TolC family protein</fullName>
    </submittedName>
</protein>
<evidence type="ECO:0000256" key="3">
    <source>
        <dbReference type="ARBA" id="ARBA00022692"/>
    </source>
</evidence>
<dbReference type="SUPFAM" id="SSF56954">
    <property type="entry name" value="Outer membrane efflux proteins (OEP)"/>
    <property type="match status" value="2"/>
</dbReference>
<keyword evidence="3" id="KW-0812">Transmembrane</keyword>
<evidence type="ECO:0000256" key="1">
    <source>
        <dbReference type="ARBA" id="ARBA00004442"/>
    </source>
</evidence>
<keyword evidence="6" id="KW-0732">Signal</keyword>
<dbReference type="Proteomes" id="UP001299608">
    <property type="component" value="Unassembled WGS sequence"/>
</dbReference>
<feature type="chain" id="PRO_5043298054" evidence="6">
    <location>
        <begin position="33"/>
        <end position="411"/>
    </location>
</feature>
<evidence type="ECO:0000256" key="6">
    <source>
        <dbReference type="SAM" id="SignalP"/>
    </source>
</evidence>
<name>A0AAX1SQX3_9FIRM</name>
<gene>
    <name evidence="7" type="ORF">L0N08_01075</name>
</gene>
<dbReference type="Gene3D" id="1.20.1600.10">
    <property type="entry name" value="Outer membrane efflux proteins (OEP)"/>
    <property type="match status" value="2"/>
</dbReference>
<dbReference type="RefSeq" id="WP_117556657.1">
    <property type="nucleotide sequence ID" value="NZ_CAXTHN010000001.1"/>
</dbReference>